<evidence type="ECO:0000256" key="11">
    <source>
        <dbReference type="ARBA" id="ARBA00022884"/>
    </source>
</evidence>
<dbReference type="SUPFAM" id="SSF54991">
    <property type="entry name" value="Anticodon-binding domain of PheRS"/>
    <property type="match status" value="1"/>
</dbReference>
<dbReference type="SMART" id="SM00873">
    <property type="entry name" value="B3_4"/>
    <property type="match status" value="1"/>
</dbReference>
<dbReference type="GO" id="GO:0004826">
    <property type="term" value="F:phenylalanine-tRNA ligase activity"/>
    <property type="evidence" value="ECO:0007669"/>
    <property type="project" value="UniProtKB-EC"/>
</dbReference>
<dbReference type="Gene3D" id="3.30.930.10">
    <property type="entry name" value="Bira Bifunctional Protein, Domain 2"/>
    <property type="match status" value="1"/>
</dbReference>
<accession>A0ABY5AVW2</accession>
<dbReference type="Pfam" id="PF03483">
    <property type="entry name" value="B3_4"/>
    <property type="match status" value="1"/>
</dbReference>
<dbReference type="Pfam" id="PF01588">
    <property type="entry name" value="tRNA_bind"/>
    <property type="match status" value="1"/>
</dbReference>
<dbReference type="InterPro" id="IPR002547">
    <property type="entry name" value="tRNA-bd_dom"/>
</dbReference>
<evidence type="ECO:0000256" key="1">
    <source>
        <dbReference type="ARBA" id="ARBA00004496"/>
    </source>
</evidence>
<feature type="domain" description="FDX-ACB" evidence="18">
    <location>
        <begin position="717"/>
        <end position="810"/>
    </location>
</feature>
<dbReference type="Gene3D" id="3.30.70.380">
    <property type="entry name" value="Ferrodoxin-fold anticodon-binding domain"/>
    <property type="match status" value="1"/>
</dbReference>
<dbReference type="EMBL" id="CP098611">
    <property type="protein sequence ID" value="USR92364.1"/>
    <property type="molecule type" value="Genomic_DNA"/>
</dbReference>
<evidence type="ECO:0000256" key="5">
    <source>
        <dbReference type="ARBA" id="ARBA00022555"/>
    </source>
</evidence>
<evidence type="ECO:0000256" key="2">
    <source>
        <dbReference type="ARBA" id="ARBA00008653"/>
    </source>
</evidence>
<dbReference type="Pfam" id="PF03484">
    <property type="entry name" value="B5"/>
    <property type="match status" value="1"/>
</dbReference>
<gene>
    <name evidence="15 20" type="primary">pheT</name>
    <name evidence="20" type="ORF">NEA10_06475</name>
</gene>
<evidence type="ECO:0000256" key="16">
    <source>
        <dbReference type="PROSITE-ProRule" id="PRU00209"/>
    </source>
</evidence>
<evidence type="ECO:0000256" key="6">
    <source>
        <dbReference type="ARBA" id="ARBA00022598"/>
    </source>
</evidence>
<dbReference type="SMART" id="SM00896">
    <property type="entry name" value="FDX-ACB"/>
    <property type="match status" value="1"/>
</dbReference>
<dbReference type="InterPro" id="IPR045864">
    <property type="entry name" value="aa-tRNA-synth_II/BPL/LPL"/>
</dbReference>
<dbReference type="NCBIfam" id="NF045760">
    <property type="entry name" value="YtpR"/>
    <property type="match status" value="1"/>
</dbReference>
<protein>
    <recommendedName>
        <fullName evidence="15">Phenylalanine--tRNA ligase beta subunit</fullName>
        <ecNumber evidence="15">6.1.1.20</ecNumber>
    </recommendedName>
    <alternativeName>
        <fullName evidence="15">Phenylalanyl-tRNA synthetase beta subunit</fullName>
        <shortName evidence="15">PheRS</shortName>
    </alternativeName>
</protein>
<feature type="domain" description="B5" evidence="19">
    <location>
        <begin position="412"/>
        <end position="498"/>
    </location>
</feature>
<feature type="binding site" evidence="15">
    <location>
        <position position="476"/>
    </location>
    <ligand>
        <name>Mg(2+)</name>
        <dbReference type="ChEBI" id="CHEBI:18420"/>
        <note>shared with alpha subunit</note>
    </ligand>
</feature>
<dbReference type="InterPro" id="IPR005146">
    <property type="entry name" value="B3/B4_tRNA-bd"/>
</dbReference>
<dbReference type="Gene3D" id="3.50.40.10">
    <property type="entry name" value="Phenylalanyl-trna Synthetase, Chain B, domain 3"/>
    <property type="match status" value="1"/>
</dbReference>
<comment type="similarity">
    <text evidence="2 15">Belongs to the phenylalanyl-tRNA synthetase beta subunit family. Type 1 subfamily.</text>
</comment>
<dbReference type="InterPro" id="IPR009061">
    <property type="entry name" value="DNA-bd_dom_put_sf"/>
</dbReference>
<dbReference type="InterPro" id="IPR005121">
    <property type="entry name" value="Fdx_antiC-bd"/>
</dbReference>
<comment type="subunit">
    <text evidence="3 15">Tetramer of two alpha and two beta subunits.</text>
</comment>
<dbReference type="PROSITE" id="PS51483">
    <property type="entry name" value="B5"/>
    <property type="match status" value="1"/>
</dbReference>
<evidence type="ECO:0000313" key="20">
    <source>
        <dbReference type="EMBL" id="USR92364.1"/>
    </source>
</evidence>
<evidence type="ECO:0000256" key="14">
    <source>
        <dbReference type="ARBA" id="ARBA00049255"/>
    </source>
</evidence>
<evidence type="ECO:0000256" key="7">
    <source>
        <dbReference type="ARBA" id="ARBA00022723"/>
    </source>
</evidence>
<evidence type="ECO:0000256" key="12">
    <source>
        <dbReference type="ARBA" id="ARBA00022917"/>
    </source>
</evidence>
<dbReference type="PROSITE" id="PS50886">
    <property type="entry name" value="TRBD"/>
    <property type="match status" value="1"/>
</dbReference>
<sequence>MRISLNWLRTLINIDLTADDLAHRLTMAGFEVEEIEERSTWAEGVVIGKIVGIEPHPDADKLRVCQVDIGSGEVQQIVCGAPNAQADIYVPVATIGTKLPQVGLKIKPTKLRGVPSNGMICSLEEVGLTSDIDGIHIFATGDEKEFQAKVGADARPFLGLDDSILDLTATANRADALSMVGVAREVAALTGRTLTLPQAEVAEIAPQASLTVEVAENKACPAYLGTMIEGVTIAPSPDWLQQRLQAAGVRPINNVVDITNYVMLEWGQPLHAFDRDRLQQLTGQDSLTLGVRYAKTEETLTTLDGQERPLQDTNLLITANDHPVALAGVMGGEESEVHSGTTNLVLEAALFDPVAVRRSSRAQNLRSESSSRYERGVNFAELETACQRAIALIRELAGGTPVAQAKADSRPDLAQTLTLRVARVRHVLGPVHLGDEIGDLPEADMKQILERLNFTVTPTDEAGVWTVQVPPYRRRDIEREIDLIEEIARLYGYDNFCETLPKQGTLGQLSPEFALTGQLREALRGAGLTELIHYSLVKPAQEQQICLGNPLFAEYSALRTELLPGMIDAFEYNLKQGNGSLNGFEIGRVFWKEGDNYQEKNLVAGILGGDRTQGRWLRSGKEQPMSWFEAKGVLQGVFDRLGLTVYYQADAGDERLHPGRTASIWLRGRQLGRFGQLHPQLRQERELPDEVYVFELELSLLLEALPSSQVPKFQPFSTFPASDRDLAFFAPIDAEVLELEKAMSRAGGKLLESVELFDEYRGESVPQGQRSLAFRLVYRAGDRTLKDKEVDTAHQKVRDAIVKKFKVELRS</sequence>
<keyword evidence="13 15" id="KW-0030">Aminoacyl-tRNA synthetase</keyword>
<dbReference type="InterPro" id="IPR045060">
    <property type="entry name" value="Phe-tRNA-ligase_IIc_bsu"/>
</dbReference>
<evidence type="ECO:0000256" key="10">
    <source>
        <dbReference type="ARBA" id="ARBA00022842"/>
    </source>
</evidence>
<evidence type="ECO:0000259" key="17">
    <source>
        <dbReference type="PROSITE" id="PS50886"/>
    </source>
</evidence>
<dbReference type="InterPro" id="IPR020825">
    <property type="entry name" value="Phe-tRNA_synthase-like_B3/B4"/>
</dbReference>
<dbReference type="Gene3D" id="3.30.56.10">
    <property type="match status" value="2"/>
</dbReference>
<dbReference type="SMART" id="SM00874">
    <property type="entry name" value="B5"/>
    <property type="match status" value="1"/>
</dbReference>
<keyword evidence="5 16" id="KW-0820">tRNA-binding</keyword>
<evidence type="ECO:0000256" key="15">
    <source>
        <dbReference type="HAMAP-Rule" id="MF_00283"/>
    </source>
</evidence>
<dbReference type="RefSeq" id="WP_252664521.1">
    <property type="nucleotide sequence ID" value="NZ_CP098611.1"/>
</dbReference>
<keyword evidence="6 15" id="KW-0436">Ligase</keyword>
<dbReference type="SUPFAM" id="SSF46955">
    <property type="entry name" value="Putative DNA-binding domain"/>
    <property type="match status" value="1"/>
</dbReference>
<dbReference type="InterPro" id="IPR004532">
    <property type="entry name" value="Phe-tRNA-ligase_IIc_bsu_bact"/>
</dbReference>
<evidence type="ECO:0000256" key="3">
    <source>
        <dbReference type="ARBA" id="ARBA00011209"/>
    </source>
</evidence>
<keyword evidence="7 15" id="KW-0479">Metal-binding</keyword>
<comment type="cofactor">
    <cofactor evidence="15">
        <name>Mg(2+)</name>
        <dbReference type="ChEBI" id="CHEBI:18420"/>
    </cofactor>
    <text evidence="15">Binds 2 magnesium ions per tetramer.</text>
</comment>
<evidence type="ECO:0000259" key="18">
    <source>
        <dbReference type="PROSITE" id="PS51447"/>
    </source>
</evidence>
<dbReference type="InterPro" id="IPR005147">
    <property type="entry name" value="tRNA_synthase_B5-dom"/>
</dbReference>
<dbReference type="CDD" id="cd00769">
    <property type="entry name" value="PheRS_beta_core"/>
    <property type="match status" value="1"/>
</dbReference>
<dbReference type="SUPFAM" id="SSF50249">
    <property type="entry name" value="Nucleic acid-binding proteins"/>
    <property type="match status" value="1"/>
</dbReference>
<evidence type="ECO:0000313" key="21">
    <source>
        <dbReference type="Proteomes" id="UP001056708"/>
    </source>
</evidence>
<keyword evidence="4 15" id="KW-0963">Cytoplasm</keyword>
<feature type="binding site" evidence="15">
    <location>
        <position position="482"/>
    </location>
    <ligand>
        <name>Mg(2+)</name>
        <dbReference type="ChEBI" id="CHEBI:18420"/>
        <note>shared with alpha subunit</note>
    </ligand>
</feature>
<evidence type="ECO:0000256" key="9">
    <source>
        <dbReference type="ARBA" id="ARBA00022840"/>
    </source>
</evidence>
<evidence type="ECO:0000259" key="19">
    <source>
        <dbReference type="PROSITE" id="PS51483"/>
    </source>
</evidence>
<comment type="catalytic activity">
    <reaction evidence="14 15">
        <text>tRNA(Phe) + L-phenylalanine + ATP = L-phenylalanyl-tRNA(Phe) + AMP + diphosphate + H(+)</text>
        <dbReference type="Rhea" id="RHEA:19413"/>
        <dbReference type="Rhea" id="RHEA-COMP:9668"/>
        <dbReference type="Rhea" id="RHEA-COMP:9699"/>
        <dbReference type="ChEBI" id="CHEBI:15378"/>
        <dbReference type="ChEBI" id="CHEBI:30616"/>
        <dbReference type="ChEBI" id="CHEBI:33019"/>
        <dbReference type="ChEBI" id="CHEBI:58095"/>
        <dbReference type="ChEBI" id="CHEBI:78442"/>
        <dbReference type="ChEBI" id="CHEBI:78531"/>
        <dbReference type="ChEBI" id="CHEBI:456215"/>
        <dbReference type="EC" id="6.1.1.20"/>
    </reaction>
</comment>
<proteinExistence type="inferred from homology"/>
<keyword evidence="12 15" id="KW-0648">Protein biosynthesis</keyword>
<evidence type="ECO:0000256" key="4">
    <source>
        <dbReference type="ARBA" id="ARBA00022490"/>
    </source>
</evidence>
<dbReference type="PANTHER" id="PTHR10947:SF0">
    <property type="entry name" value="PHENYLALANINE--TRNA LIGASE BETA SUBUNIT"/>
    <property type="match status" value="1"/>
</dbReference>
<dbReference type="PANTHER" id="PTHR10947">
    <property type="entry name" value="PHENYLALANYL-TRNA SYNTHETASE BETA CHAIN AND LEUCINE-RICH REPEAT-CONTAINING PROTEIN 47"/>
    <property type="match status" value="1"/>
</dbReference>
<keyword evidence="9 15" id="KW-0067">ATP-binding</keyword>
<keyword evidence="21" id="KW-1185">Reference proteome</keyword>
<dbReference type="HAMAP" id="MF_00283">
    <property type="entry name" value="Phe_tRNA_synth_beta1"/>
    <property type="match status" value="1"/>
</dbReference>
<dbReference type="Pfam" id="PF17759">
    <property type="entry name" value="tRNA_synthFbeta"/>
    <property type="match status" value="1"/>
</dbReference>
<comment type="subcellular location">
    <subcellularLocation>
        <location evidence="1 15">Cytoplasm</location>
    </subcellularLocation>
</comment>
<dbReference type="CDD" id="cd02796">
    <property type="entry name" value="tRNA_bind_bactPheRS"/>
    <property type="match status" value="1"/>
</dbReference>
<feature type="binding site" evidence="15">
    <location>
        <position position="486"/>
    </location>
    <ligand>
        <name>Mg(2+)</name>
        <dbReference type="ChEBI" id="CHEBI:18420"/>
        <note>shared with alpha subunit</note>
    </ligand>
</feature>
<dbReference type="Gene3D" id="2.40.50.140">
    <property type="entry name" value="Nucleic acid-binding proteins"/>
    <property type="match status" value="1"/>
</dbReference>
<evidence type="ECO:0000256" key="8">
    <source>
        <dbReference type="ARBA" id="ARBA00022741"/>
    </source>
</evidence>
<feature type="binding site" evidence="15">
    <location>
        <position position="485"/>
    </location>
    <ligand>
        <name>Mg(2+)</name>
        <dbReference type="ChEBI" id="CHEBI:18420"/>
        <note>shared with alpha subunit</note>
    </ligand>
</feature>
<dbReference type="EC" id="6.1.1.20" evidence="15"/>
<dbReference type="Pfam" id="PF03147">
    <property type="entry name" value="FDX-ACB"/>
    <property type="match status" value="1"/>
</dbReference>
<reference evidence="20" key="1">
    <citation type="submission" date="2022-06" db="EMBL/GenBank/DDBJ databases">
        <title>Genome sequence of Phormidium yuhuli AB48 isolated from an industrial photobioreactor environment.</title>
        <authorList>
            <person name="Qiu Y."/>
            <person name="Noonan A.J.C."/>
            <person name="Dofher K."/>
            <person name="Koch M."/>
            <person name="Kieft B."/>
            <person name="Lin X."/>
            <person name="Ziels R.M."/>
            <person name="Hallam S.J."/>
        </authorList>
    </citation>
    <scope>NUCLEOTIDE SEQUENCE</scope>
    <source>
        <strain evidence="20">AB48</strain>
    </source>
</reference>
<keyword evidence="11 16" id="KW-0694">RNA-binding</keyword>
<dbReference type="PROSITE" id="PS51447">
    <property type="entry name" value="FDX_ACB"/>
    <property type="match status" value="1"/>
</dbReference>
<evidence type="ECO:0000256" key="13">
    <source>
        <dbReference type="ARBA" id="ARBA00023146"/>
    </source>
</evidence>
<dbReference type="SUPFAM" id="SSF56037">
    <property type="entry name" value="PheT/TilS domain"/>
    <property type="match status" value="1"/>
</dbReference>
<dbReference type="InterPro" id="IPR033714">
    <property type="entry name" value="tRNA_bind_bactPheRS"/>
</dbReference>
<dbReference type="InterPro" id="IPR012340">
    <property type="entry name" value="NA-bd_OB-fold"/>
</dbReference>
<organism evidence="20 21">
    <name type="scientific">Phormidium yuhuli AB48</name>
    <dbReference type="NCBI Taxonomy" id="2940671"/>
    <lineage>
        <taxon>Bacteria</taxon>
        <taxon>Bacillati</taxon>
        <taxon>Cyanobacteriota</taxon>
        <taxon>Cyanophyceae</taxon>
        <taxon>Oscillatoriophycideae</taxon>
        <taxon>Oscillatoriales</taxon>
        <taxon>Oscillatoriaceae</taxon>
        <taxon>Phormidium</taxon>
        <taxon>Phormidium yuhuli</taxon>
    </lineage>
</organism>
<keyword evidence="8 15" id="KW-0547">Nucleotide-binding</keyword>
<dbReference type="InterPro" id="IPR036690">
    <property type="entry name" value="Fdx_antiC-bd_sf"/>
</dbReference>
<feature type="domain" description="TRNA-binding" evidence="17">
    <location>
        <begin position="39"/>
        <end position="151"/>
    </location>
</feature>
<dbReference type="SUPFAM" id="SSF55681">
    <property type="entry name" value="Class II aaRS and biotin synthetases"/>
    <property type="match status" value="1"/>
</dbReference>
<dbReference type="InterPro" id="IPR041616">
    <property type="entry name" value="PheRS_beta_core"/>
</dbReference>
<keyword evidence="10 15" id="KW-0460">Magnesium</keyword>
<dbReference type="NCBIfam" id="TIGR00472">
    <property type="entry name" value="pheT_bact"/>
    <property type="match status" value="1"/>
</dbReference>
<dbReference type="Proteomes" id="UP001056708">
    <property type="component" value="Chromosome"/>
</dbReference>
<name>A0ABY5AVW2_9CYAN</name>